<dbReference type="PANTHER" id="PTHR47333:SF4">
    <property type="entry name" value="EGF-LIKE DOMAIN-CONTAINING PROTEIN"/>
    <property type="match status" value="1"/>
</dbReference>
<dbReference type="GO" id="GO:0071944">
    <property type="term" value="C:cell periphery"/>
    <property type="evidence" value="ECO:0007669"/>
    <property type="project" value="UniProtKB-ARBA"/>
</dbReference>
<dbReference type="SUPFAM" id="SSF57184">
    <property type="entry name" value="Growth factor receptor domain"/>
    <property type="match status" value="2"/>
</dbReference>
<dbReference type="GO" id="GO:0005509">
    <property type="term" value="F:calcium ion binding"/>
    <property type="evidence" value="ECO:0007669"/>
    <property type="project" value="InterPro"/>
</dbReference>
<keyword evidence="7" id="KW-1015">Disulfide bond</keyword>
<dbReference type="SMART" id="SM00179">
    <property type="entry name" value="EGF_CA"/>
    <property type="match status" value="7"/>
</dbReference>
<dbReference type="PROSITE" id="PS01187">
    <property type="entry name" value="EGF_CA"/>
    <property type="match status" value="2"/>
</dbReference>
<organism evidence="12 13">
    <name type="scientific">Caerostris extrusa</name>
    <name type="common">Bark spider</name>
    <name type="synonym">Caerostris bankana</name>
    <dbReference type="NCBI Taxonomy" id="172846"/>
    <lineage>
        <taxon>Eukaryota</taxon>
        <taxon>Metazoa</taxon>
        <taxon>Ecdysozoa</taxon>
        <taxon>Arthropoda</taxon>
        <taxon>Chelicerata</taxon>
        <taxon>Arachnida</taxon>
        <taxon>Araneae</taxon>
        <taxon>Araneomorphae</taxon>
        <taxon>Entelegynae</taxon>
        <taxon>Araneoidea</taxon>
        <taxon>Araneidae</taxon>
        <taxon>Caerostris</taxon>
    </lineage>
</organism>
<evidence type="ECO:0000259" key="11">
    <source>
        <dbReference type="PROSITE" id="PS50026"/>
    </source>
</evidence>
<sequence length="501" mass="55113">MPHLCQNGRCINTMGSYRCICNKGYKPDHSGTICIDVNECEHVPPPCKFTCENTEGSFRCSCPEGYILGIDRITCIDVDECKTGRHNCQNQCINTIGSYKCSCQKGYTQDGGRCTDVNECTDESNLCGPVGTCMNMPGSFKCLCPRGYNLDSSGKFCIDTDECLDDSRCPHGCENLIGSYRCGCPDGFQQHYYWNQCVDENECASGGSCGSASCENTIGSYSCSCPPGYIFDPNLLICIETGASGCQNAPCSFGCSPTGPLGYSCGCPDGYQRLGQGHCMSAIPSIPFGLPKQYGDGLDNNLSLLGNLHVPSETGYNTPGEKVISTEGCYSCKLNSNNRQKRDVSRAKRHENDIRRPFGTGRLSHHGIRRLDKKIVNRLQHGSQVKRVHHSAKSANNTKLWKSGLHTTVFVPLNHLENGIDVLKIQPNLKYLMNNEKFEIVEGNKQKLFKISTRRGVAVLHTTEKIKQPGLHILKILGTVQNTNLTSLEEPFHLTVHLIVK</sequence>
<evidence type="ECO:0000256" key="7">
    <source>
        <dbReference type="ARBA" id="ARBA00023157"/>
    </source>
</evidence>
<evidence type="ECO:0000313" key="12">
    <source>
        <dbReference type="EMBL" id="GIY40670.1"/>
    </source>
</evidence>
<evidence type="ECO:0000256" key="10">
    <source>
        <dbReference type="SAM" id="MobiDB-lite"/>
    </source>
</evidence>
<dbReference type="InterPro" id="IPR001881">
    <property type="entry name" value="EGF-like_Ca-bd_dom"/>
</dbReference>
<dbReference type="Gene3D" id="2.10.25.10">
    <property type="entry name" value="Laminin"/>
    <property type="match status" value="6"/>
</dbReference>
<evidence type="ECO:0000256" key="1">
    <source>
        <dbReference type="ARBA" id="ARBA00004498"/>
    </source>
</evidence>
<dbReference type="EMBL" id="BPLR01010644">
    <property type="protein sequence ID" value="GIY40670.1"/>
    <property type="molecule type" value="Genomic_DNA"/>
</dbReference>
<feature type="compositionally biased region" description="Basic and acidic residues" evidence="10">
    <location>
        <begin position="340"/>
        <end position="356"/>
    </location>
</feature>
<dbReference type="FunFam" id="2.10.25.10:FF:000023">
    <property type="entry name" value="Fibrillin 2"/>
    <property type="match status" value="1"/>
</dbReference>
<evidence type="ECO:0000256" key="9">
    <source>
        <dbReference type="PROSITE-ProRule" id="PRU00076"/>
    </source>
</evidence>
<dbReference type="PROSITE" id="PS50026">
    <property type="entry name" value="EGF_3"/>
    <property type="match status" value="4"/>
</dbReference>
<dbReference type="InterPro" id="IPR000152">
    <property type="entry name" value="EGF-type_Asp/Asn_hydroxyl_site"/>
</dbReference>
<name>A0AAV4T7D0_CAEEX</name>
<dbReference type="Proteomes" id="UP001054945">
    <property type="component" value="Unassembled WGS sequence"/>
</dbReference>
<dbReference type="InterPro" id="IPR009030">
    <property type="entry name" value="Growth_fac_rcpt_cys_sf"/>
</dbReference>
<evidence type="ECO:0000256" key="6">
    <source>
        <dbReference type="ARBA" id="ARBA00022737"/>
    </source>
</evidence>
<gene>
    <name evidence="12" type="primary">Fbn2_1</name>
    <name evidence="12" type="ORF">CEXT_513201</name>
</gene>
<dbReference type="InterPro" id="IPR018097">
    <property type="entry name" value="EGF_Ca-bd_CS"/>
</dbReference>
<feature type="domain" description="EGF-like" evidence="11">
    <location>
        <begin position="116"/>
        <end position="154"/>
    </location>
</feature>
<keyword evidence="8" id="KW-0325">Glycoprotein</keyword>
<dbReference type="FunFam" id="2.10.25.10:FF:000019">
    <property type="entry name" value="latent-transforming growth factor beta-binding protein 1 isoform X2"/>
    <property type="match status" value="1"/>
</dbReference>
<dbReference type="AlphaFoldDB" id="A0AAV4T7D0"/>
<evidence type="ECO:0000256" key="3">
    <source>
        <dbReference type="ARBA" id="ARBA00022530"/>
    </source>
</evidence>
<dbReference type="PANTHER" id="PTHR47333">
    <property type="entry name" value="VON WILLEBRAND FACTOR C AND EGF DOMAIN-CONTAINING PROTEIN"/>
    <property type="match status" value="1"/>
</dbReference>
<comment type="caution">
    <text evidence="9">Lacks conserved residue(s) required for the propagation of feature annotation.</text>
</comment>
<dbReference type="InterPro" id="IPR049883">
    <property type="entry name" value="NOTCH1_EGF-like"/>
</dbReference>
<dbReference type="Pfam" id="PF07645">
    <property type="entry name" value="EGF_CA"/>
    <property type="match status" value="6"/>
</dbReference>
<evidence type="ECO:0000256" key="5">
    <source>
        <dbReference type="ARBA" id="ARBA00022729"/>
    </source>
</evidence>
<dbReference type="FunFam" id="2.10.25.10:FF:000003">
    <property type="entry name" value="fibrillin-1 isoform X1"/>
    <property type="match status" value="1"/>
</dbReference>
<comment type="caution">
    <text evidence="12">The sequence shown here is derived from an EMBL/GenBank/DDBJ whole genome shotgun (WGS) entry which is preliminary data.</text>
</comment>
<keyword evidence="3" id="KW-0272">Extracellular matrix</keyword>
<feature type="domain" description="EGF-like" evidence="11">
    <location>
        <begin position="199"/>
        <end position="239"/>
    </location>
</feature>
<keyword evidence="6" id="KW-0677">Repeat</keyword>
<dbReference type="InterPro" id="IPR052080">
    <property type="entry name" value="vWF_C/EGF_Fibrillin"/>
</dbReference>
<feature type="domain" description="EGF-like" evidence="11">
    <location>
        <begin position="36"/>
        <end position="76"/>
    </location>
</feature>
<protein>
    <submittedName>
        <fullName evidence="12">Fibrillin-2</fullName>
    </submittedName>
</protein>
<proteinExistence type="predicted"/>
<evidence type="ECO:0000256" key="8">
    <source>
        <dbReference type="ARBA" id="ARBA00023180"/>
    </source>
</evidence>
<dbReference type="FunFam" id="2.10.25.10:FF:000010">
    <property type="entry name" value="Pro-epidermal growth factor"/>
    <property type="match status" value="1"/>
</dbReference>
<dbReference type="FunFam" id="2.10.25.10:FF:000038">
    <property type="entry name" value="Fibrillin 2"/>
    <property type="match status" value="2"/>
</dbReference>
<keyword evidence="5" id="KW-0732">Signal</keyword>
<dbReference type="InterPro" id="IPR000742">
    <property type="entry name" value="EGF"/>
</dbReference>
<dbReference type="SUPFAM" id="SSF57196">
    <property type="entry name" value="EGF/Laminin"/>
    <property type="match status" value="1"/>
</dbReference>
<keyword evidence="2" id="KW-0964">Secreted</keyword>
<dbReference type="PROSITE" id="PS00010">
    <property type="entry name" value="ASX_HYDROXYL"/>
    <property type="match status" value="4"/>
</dbReference>
<evidence type="ECO:0000256" key="4">
    <source>
        <dbReference type="ARBA" id="ARBA00022536"/>
    </source>
</evidence>
<reference evidence="12 13" key="1">
    <citation type="submission" date="2021-06" db="EMBL/GenBank/DDBJ databases">
        <title>Caerostris extrusa draft genome.</title>
        <authorList>
            <person name="Kono N."/>
            <person name="Arakawa K."/>
        </authorList>
    </citation>
    <scope>NUCLEOTIDE SEQUENCE [LARGE SCALE GENOMIC DNA]</scope>
</reference>
<accession>A0AAV4T7D0</accession>
<keyword evidence="4 9" id="KW-0245">EGF-like domain</keyword>
<dbReference type="PROSITE" id="PS01186">
    <property type="entry name" value="EGF_2"/>
    <property type="match status" value="4"/>
</dbReference>
<dbReference type="SMART" id="SM00181">
    <property type="entry name" value="EGF"/>
    <property type="match status" value="7"/>
</dbReference>
<evidence type="ECO:0000256" key="2">
    <source>
        <dbReference type="ARBA" id="ARBA00022525"/>
    </source>
</evidence>
<feature type="domain" description="EGF-like" evidence="11">
    <location>
        <begin position="77"/>
        <end position="115"/>
    </location>
</feature>
<keyword evidence="13" id="KW-1185">Reference proteome</keyword>
<comment type="subcellular location">
    <subcellularLocation>
        <location evidence="1">Secreted</location>
        <location evidence="1">Extracellular space</location>
        <location evidence="1">Extracellular matrix</location>
    </subcellularLocation>
</comment>
<dbReference type="CDD" id="cd00054">
    <property type="entry name" value="EGF_CA"/>
    <property type="match status" value="5"/>
</dbReference>
<evidence type="ECO:0000313" key="13">
    <source>
        <dbReference type="Proteomes" id="UP001054945"/>
    </source>
</evidence>
<feature type="region of interest" description="Disordered" evidence="10">
    <location>
        <begin position="340"/>
        <end position="363"/>
    </location>
</feature>
<dbReference type="GO" id="GO:0045595">
    <property type="term" value="P:regulation of cell differentiation"/>
    <property type="evidence" value="ECO:0007669"/>
    <property type="project" value="UniProtKB-ARBA"/>
</dbReference>